<organism evidence="2 3">
    <name type="scientific">Meiothermus granaticius NBRC 107808</name>
    <dbReference type="NCBI Taxonomy" id="1227551"/>
    <lineage>
        <taxon>Bacteria</taxon>
        <taxon>Thermotogati</taxon>
        <taxon>Deinococcota</taxon>
        <taxon>Deinococci</taxon>
        <taxon>Thermales</taxon>
        <taxon>Thermaceae</taxon>
        <taxon>Meiothermus</taxon>
    </lineage>
</organism>
<dbReference type="InterPro" id="IPR008533">
    <property type="entry name" value="DUF815"/>
</dbReference>
<comment type="caution">
    <text evidence="2">The sequence shown here is derived from an EMBL/GenBank/DDBJ whole genome shotgun (WGS) entry which is preliminary data.</text>
</comment>
<dbReference type="PANTHER" id="PTHR42935:SF1">
    <property type="entry name" value="SLR0930 PROTEIN"/>
    <property type="match status" value="1"/>
</dbReference>
<dbReference type="AlphaFoldDB" id="A0A399FEI8"/>
<protein>
    <recommendedName>
        <fullName evidence="1">AAA+ ATPase domain-containing protein</fullName>
    </recommendedName>
</protein>
<dbReference type="EMBL" id="QWLB01000006">
    <property type="protein sequence ID" value="RIH93381.1"/>
    <property type="molecule type" value="Genomic_DNA"/>
</dbReference>
<keyword evidence="3" id="KW-1185">Reference proteome</keyword>
<reference evidence="2 3" key="1">
    <citation type="submission" date="2018-08" db="EMBL/GenBank/DDBJ databases">
        <title>Meiothermus granaticius genome AF-68 sequencing project.</title>
        <authorList>
            <person name="Da Costa M.S."/>
            <person name="Albuquerque L."/>
            <person name="Raposo P."/>
            <person name="Froufe H.J.C."/>
            <person name="Barroso C.S."/>
            <person name="Egas C."/>
        </authorList>
    </citation>
    <scope>NUCLEOTIDE SEQUENCE [LARGE SCALE GENOMIC DNA]</scope>
    <source>
        <strain evidence="2 3">AF-68</strain>
    </source>
</reference>
<dbReference type="SMART" id="SM00382">
    <property type="entry name" value="AAA"/>
    <property type="match status" value="1"/>
</dbReference>
<gene>
    <name evidence="2" type="ORF">Mgrana_00637</name>
</gene>
<sequence>MFPYSLDPIQYPLMLFPAAHNSPLHELFQADLPTGEPWGWVLAQRILNSAALARRLLHDPLAPGLATWIEAELRALQGELEALKNAHPYGDFGARAPRPAEAAALEVLKRGSAPELQRLYQHFGYGIYASHSAFRYDGSMAPVAHPDPSRFEELVGYTRQLTALRTNVQRFLEGKPTVPMLLYGARGSGKSTSVKALHTHYKAQGLRLVEVSSEGLERLPELLELLGPLPYRFVLYLDDLAFNEGDARSHKLKVLLEGAIYERPANLLVIATSNRRNLLTQSWSDRPEPGSTDPTAWDTLQDKLALADRFGLVLTFPPFDQGHYLEAVRHLLGRELEDELRRAALQFALDGRGFSGRTARHFVNQVV</sequence>
<dbReference type="Pfam" id="PF05673">
    <property type="entry name" value="DUF815"/>
    <property type="match status" value="1"/>
</dbReference>
<proteinExistence type="predicted"/>
<dbReference type="CDD" id="cd00009">
    <property type="entry name" value="AAA"/>
    <property type="match status" value="1"/>
</dbReference>
<accession>A0A399FEI8</accession>
<name>A0A399FEI8_9DEIN</name>
<dbReference type="Proteomes" id="UP000266178">
    <property type="component" value="Unassembled WGS sequence"/>
</dbReference>
<dbReference type="InterPro" id="IPR003593">
    <property type="entry name" value="AAA+_ATPase"/>
</dbReference>
<dbReference type="SUPFAM" id="SSF52540">
    <property type="entry name" value="P-loop containing nucleoside triphosphate hydrolases"/>
    <property type="match status" value="1"/>
</dbReference>
<dbReference type="Gene3D" id="3.40.50.300">
    <property type="entry name" value="P-loop containing nucleotide triphosphate hydrolases"/>
    <property type="match status" value="1"/>
</dbReference>
<evidence type="ECO:0000259" key="1">
    <source>
        <dbReference type="SMART" id="SM00382"/>
    </source>
</evidence>
<feature type="domain" description="AAA+ ATPase" evidence="1">
    <location>
        <begin position="176"/>
        <end position="320"/>
    </location>
</feature>
<dbReference type="InterPro" id="IPR027417">
    <property type="entry name" value="P-loop_NTPase"/>
</dbReference>
<evidence type="ECO:0000313" key="2">
    <source>
        <dbReference type="EMBL" id="RIH93381.1"/>
    </source>
</evidence>
<dbReference type="PANTHER" id="PTHR42935">
    <property type="entry name" value="SLR0930 PROTEIN"/>
    <property type="match status" value="1"/>
</dbReference>
<evidence type="ECO:0000313" key="3">
    <source>
        <dbReference type="Proteomes" id="UP000266178"/>
    </source>
</evidence>